<gene>
    <name evidence="1" type="ORF">BOLC8T51405H</name>
</gene>
<dbReference type="AlphaFoldDB" id="A0A3P6GDV9"/>
<name>A0A3P6GDV9_BRAOL</name>
<reference evidence="1" key="1">
    <citation type="submission" date="2018-11" db="EMBL/GenBank/DDBJ databases">
        <authorList>
            <consortium name="Genoscope - CEA"/>
            <person name="William W."/>
        </authorList>
    </citation>
    <scope>NUCLEOTIDE SEQUENCE</scope>
</reference>
<evidence type="ECO:0000313" key="1">
    <source>
        <dbReference type="EMBL" id="VDD58176.1"/>
    </source>
</evidence>
<accession>A0A3P6GDV9</accession>
<protein>
    <submittedName>
        <fullName evidence="1">Uncharacterized protein</fullName>
    </submittedName>
</protein>
<organism evidence="1">
    <name type="scientific">Brassica oleracea</name>
    <name type="common">Wild cabbage</name>
    <dbReference type="NCBI Taxonomy" id="3712"/>
    <lineage>
        <taxon>Eukaryota</taxon>
        <taxon>Viridiplantae</taxon>
        <taxon>Streptophyta</taxon>
        <taxon>Embryophyta</taxon>
        <taxon>Tracheophyta</taxon>
        <taxon>Spermatophyta</taxon>
        <taxon>Magnoliopsida</taxon>
        <taxon>eudicotyledons</taxon>
        <taxon>Gunneridae</taxon>
        <taxon>Pentapetalae</taxon>
        <taxon>rosids</taxon>
        <taxon>malvids</taxon>
        <taxon>Brassicales</taxon>
        <taxon>Brassicaceae</taxon>
        <taxon>Brassiceae</taxon>
        <taxon>Brassica</taxon>
    </lineage>
</organism>
<proteinExistence type="predicted"/>
<dbReference type="EMBL" id="LR031879">
    <property type="protein sequence ID" value="VDD58176.1"/>
    <property type="molecule type" value="Genomic_DNA"/>
</dbReference>
<sequence>MVLVCLEVQLHQSTRYPLKGVALKNSYGVLSGLLQLGSYSSLVLEHLSRIEELAKGLVCKKKYNQVWTRPPNSPTLRVLMKPKLSLRKLFIIFATPRGSLVWEESFLRVCCFSVLQGQGRLCLRGPLQEKLECPSSPAAAVNSKRCLLGLEPGE</sequence>